<comment type="caution">
    <text evidence="1">The sequence shown here is derived from an EMBL/GenBank/DDBJ whole genome shotgun (WGS) entry which is preliminary data.</text>
</comment>
<reference evidence="1" key="1">
    <citation type="journal article" date="2020" name="New Phytol.">
        <title>Comparative genomics reveals dynamic genome evolution in host specialist ectomycorrhizal fungi.</title>
        <authorList>
            <person name="Lofgren L.A."/>
            <person name="Nguyen N.H."/>
            <person name="Vilgalys R."/>
            <person name="Ruytinx J."/>
            <person name="Liao H.L."/>
            <person name="Branco S."/>
            <person name="Kuo A."/>
            <person name="LaButti K."/>
            <person name="Lipzen A."/>
            <person name="Andreopoulos W."/>
            <person name="Pangilinan J."/>
            <person name="Riley R."/>
            <person name="Hundley H."/>
            <person name="Na H."/>
            <person name="Barry K."/>
            <person name="Grigoriev I.V."/>
            <person name="Stajich J.E."/>
            <person name="Kennedy P.G."/>
        </authorList>
    </citation>
    <scope>NUCLEOTIDE SEQUENCE</scope>
    <source>
        <strain evidence="1">MN1</strain>
    </source>
</reference>
<dbReference type="Proteomes" id="UP000807769">
    <property type="component" value="Unassembled WGS sequence"/>
</dbReference>
<organism evidence="1 2">
    <name type="scientific">Suillus subaureus</name>
    <dbReference type="NCBI Taxonomy" id="48587"/>
    <lineage>
        <taxon>Eukaryota</taxon>
        <taxon>Fungi</taxon>
        <taxon>Dikarya</taxon>
        <taxon>Basidiomycota</taxon>
        <taxon>Agaricomycotina</taxon>
        <taxon>Agaricomycetes</taxon>
        <taxon>Agaricomycetidae</taxon>
        <taxon>Boletales</taxon>
        <taxon>Suillineae</taxon>
        <taxon>Suillaceae</taxon>
        <taxon>Suillus</taxon>
    </lineage>
</organism>
<dbReference type="RefSeq" id="XP_041198560.1">
    <property type="nucleotide sequence ID" value="XM_041330189.1"/>
</dbReference>
<evidence type="ECO:0000313" key="1">
    <source>
        <dbReference type="EMBL" id="KAG1824843.1"/>
    </source>
</evidence>
<keyword evidence="2" id="KW-1185">Reference proteome</keyword>
<dbReference type="SUPFAM" id="SSF53098">
    <property type="entry name" value="Ribonuclease H-like"/>
    <property type="match status" value="1"/>
</dbReference>
<protein>
    <submittedName>
        <fullName evidence="1">Uncharacterized protein</fullName>
    </submittedName>
</protein>
<gene>
    <name evidence="1" type="ORF">BJ212DRAFT_1261602</name>
</gene>
<dbReference type="GeneID" id="64624206"/>
<accession>A0A9P7EMF0</accession>
<sequence length="145" mass="16892">MSFKILKDTTLFFSQGTPNLARVIPTMDLIDKQLTTCSHNKKYSASICVVVCLAKQTLNQYYQLMDKSEVYWIAMVLHPHHKLAYFKNTQWEDTWIGTAATLVHDEFEWSYLEVGIQENSDDIEMLNTMAHEVCVFLYVCIAQYH</sequence>
<dbReference type="AlphaFoldDB" id="A0A9P7EMF0"/>
<dbReference type="InterPro" id="IPR012337">
    <property type="entry name" value="RNaseH-like_sf"/>
</dbReference>
<dbReference type="EMBL" id="JABBWG010000003">
    <property type="protein sequence ID" value="KAG1824843.1"/>
    <property type="molecule type" value="Genomic_DNA"/>
</dbReference>
<proteinExistence type="predicted"/>
<dbReference type="OrthoDB" id="3359487at2759"/>
<name>A0A9P7EMF0_9AGAM</name>
<evidence type="ECO:0000313" key="2">
    <source>
        <dbReference type="Proteomes" id="UP000807769"/>
    </source>
</evidence>